<dbReference type="AlphaFoldDB" id="X0KGR9"/>
<protein>
    <submittedName>
        <fullName evidence="1">Uncharacterized protein</fullName>
    </submittedName>
</protein>
<organism evidence="1">
    <name type="scientific">Fusarium oxysporum f. sp. vasinfectum 25433</name>
    <dbReference type="NCBI Taxonomy" id="1089449"/>
    <lineage>
        <taxon>Eukaryota</taxon>
        <taxon>Fungi</taxon>
        <taxon>Dikarya</taxon>
        <taxon>Ascomycota</taxon>
        <taxon>Pezizomycotina</taxon>
        <taxon>Sordariomycetes</taxon>
        <taxon>Hypocreomycetidae</taxon>
        <taxon>Hypocreales</taxon>
        <taxon>Nectriaceae</taxon>
        <taxon>Fusarium</taxon>
        <taxon>Fusarium oxysporum species complex</taxon>
    </lineage>
</organism>
<sequence>MGFQRCSSSIVSAGKYLGRKVCNAALRQADLSKVVSNLPTFLRDRG</sequence>
<name>X0KGR9_FUSOX</name>
<evidence type="ECO:0000313" key="1">
    <source>
        <dbReference type="EMBL" id="EXM12703.1"/>
    </source>
</evidence>
<gene>
    <name evidence="1" type="ORF">FOTG_18809</name>
</gene>
<accession>X0KGR9</accession>
<proteinExistence type="predicted"/>
<reference evidence="1" key="1">
    <citation type="submission" date="2011-11" db="EMBL/GenBank/DDBJ databases">
        <title>The Genome Sequence of Fusarium oxysporum Cotton.</title>
        <authorList>
            <consortium name="The Broad Institute Genome Sequencing Platform"/>
            <person name="Ma L.-J."/>
            <person name="Gale L.R."/>
            <person name="Schwartz D.C."/>
            <person name="Zhou S."/>
            <person name="Corby-Kistler H."/>
            <person name="Young S.K."/>
            <person name="Zeng Q."/>
            <person name="Gargeya S."/>
            <person name="Fitzgerald M."/>
            <person name="Haas B."/>
            <person name="Abouelleil A."/>
            <person name="Alvarado L."/>
            <person name="Arachchi H.M."/>
            <person name="Berlin A."/>
            <person name="Brown A."/>
            <person name="Chapman S.B."/>
            <person name="Chen Z."/>
            <person name="Dunbar C."/>
            <person name="Freedman E."/>
            <person name="Gearin G."/>
            <person name="Goldberg J."/>
            <person name="Griggs A."/>
            <person name="Gujja S."/>
            <person name="Heiman D."/>
            <person name="Howarth C."/>
            <person name="Larson L."/>
            <person name="Lui A."/>
            <person name="MacDonald P.J.P."/>
            <person name="Montmayeur A."/>
            <person name="Murphy C."/>
            <person name="Neiman D."/>
            <person name="Pearson M."/>
            <person name="Priest M."/>
            <person name="Roberts A."/>
            <person name="Saif S."/>
            <person name="Shea T."/>
            <person name="Shenoy N."/>
            <person name="Sisk P."/>
            <person name="Stolte C."/>
            <person name="Sykes S."/>
            <person name="Wortman J."/>
            <person name="Nusbaum C."/>
            <person name="Birren B."/>
        </authorList>
    </citation>
    <scope>NUCLEOTIDE SEQUENCE [LARGE SCALE GENOMIC DNA]</scope>
    <source>
        <strain evidence="1">25433</strain>
    </source>
</reference>
<reference evidence="1" key="2">
    <citation type="submission" date="2014-03" db="EMBL/GenBank/DDBJ databases">
        <title>The Genome Annotation of Fusarium oxysporum Cotton.</title>
        <authorList>
            <consortium name="The Broad Institute Genomics Platform"/>
            <person name="Ma L.-J."/>
            <person name="Corby-Kistler H."/>
            <person name="Broz K."/>
            <person name="Gale L.R."/>
            <person name="Jonkers W."/>
            <person name="O'Donnell K."/>
            <person name="Ploetz R."/>
            <person name="Steinberg C."/>
            <person name="Schwartz D.C."/>
            <person name="VanEtten H."/>
            <person name="Zhou S."/>
            <person name="Young S.K."/>
            <person name="Zeng Q."/>
            <person name="Gargeya S."/>
            <person name="Fitzgerald M."/>
            <person name="Abouelleil A."/>
            <person name="Alvarado L."/>
            <person name="Chapman S.B."/>
            <person name="Gainer-Dewar J."/>
            <person name="Goldberg J."/>
            <person name="Griggs A."/>
            <person name="Gujja S."/>
            <person name="Hansen M."/>
            <person name="Howarth C."/>
            <person name="Imamovic A."/>
            <person name="Ireland A."/>
            <person name="Larimer J."/>
            <person name="McCowan C."/>
            <person name="Murphy C."/>
            <person name="Pearson M."/>
            <person name="Poon T.W."/>
            <person name="Priest M."/>
            <person name="Roberts A."/>
            <person name="Saif S."/>
            <person name="Shea T."/>
            <person name="Sykes S."/>
            <person name="Wortman J."/>
            <person name="Nusbaum C."/>
            <person name="Birren B."/>
        </authorList>
    </citation>
    <scope>NUCLEOTIDE SEQUENCE</scope>
    <source>
        <strain evidence="1">25433</strain>
    </source>
</reference>
<dbReference type="HOGENOM" id="CLU_3191373_0_0_1"/>
<dbReference type="EMBL" id="KK035411">
    <property type="protein sequence ID" value="EXM12703.1"/>
    <property type="molecule type" value="Genomic_DNA"/>
</dbReference>
<dbReference type="Proteomes" id="UP000030701">
    <property type="component" value="Unassembled WGS sequence"/>
</dbReference>